<evidence type="ECO:0000313" key="1">
    <source>
        <dbReference type="EMBL" id="JAD56692.1"/>
    </source>
</evidence>
<reference evidence="1" key="2">
    <citation type="journal article" date="2015" name="Data Brief">
        <title>Shoot transcriptome of the giant reed, Arundo donax.</title>
        <authorList>
            <person name="Barrero R.A."/>
            <person name="Guerrero F.D."/>
            <person name="Moolhuijzen P."/>
            <person name="Goolsby J.A."/>
            <person name="Tidwell J."/>
            <person name="Bellgard S.E."/>
            <person name="Bellgard M.I."/>
        </authorList>
    </citation>
    <scope>NUCLEOTIDE SEQUENCE</scope>
    <source>
        <tissue evidence="1">Shoot tissue taken approximately 20 cm above the soil surface</tissue>
    </source>
</reference>
<dbReference type="EMBL" id="GBRH01241203">
    <property type="protein sequence ID" value="JAD56692.1"/>
    <property type="molecule type" value="Transcribed_RNA"/>
</dbReference>
<reference evidence="1" key="1">
    <citation type="submission" date="2014-09" db="EMBL/GenBank/DDBJ databases">
        <authorList>
            <person name="Magalhaes I.L.F."/>
            <person name="Oliveira U."/>
            <person name="Santos F.R."/>
            <person name="Vidigal T.H.D.A."/>
            <person name="Brescovit A.D."/>
            <person name="Santos A.J."/>
        </authorList>
    </citation>
    <scope>NUCLEOTIDE SEQUENCE</scope>
    <source>
        <tissue evidence="1">Shoot tissue taken approximately 20 cm above the soil surface</tissue>
    </source>
</reference>
<protein>
    <submittedName>
        <fullName evidence="1">Uncharacterized protein</fullName>
    </submittedName>
</protein>
<name>A0A0A9BBM2_ARUDO</name>
<dbReference type="AlphaFoldDB" id="A0A0A9BBM2"/>
<sequence length="42" mass="4595">MGHGVARRRGGRQYGGWRVARRSAARRICELGGGPLDDAADW</sequence>
<accession>A0A0A9BBM2</accession>
<proteinExistence type="predicted"/>
<organism evidence="1">
    <name type="scientific">Arundo donax</name>
    <name type="common">Giant reed</name>
    <name type="synonym">Donax arundinaceus</name>
    <dbReference type="NCBI Taxonomy" id="35708"/>
    <lineage>
        <taxon>Eukaryota</taxon>
        <taxon>Viridiplantae</taxon>
        <taxon>Streptophyta</taxon>
        <taxon>Embryophyta</taxon>
        <taxon>Tracheophyta</taxon>
        <taxon>Spermatophyta</taxon>
        <taxon>Magnoliopsida</taxon>
        <taxon>Liliopsida</taxon>
        <taxon>Poales</taxon>
        <taxon>Poaceae</taxon>
        <taxon>PACMAD clade</taxon>
        <taxon>Arundinoideae</taxon>
        <taxon>Arundineae</taxon>
        <taxon>Arundo</taxon>
    </lineage>
</organism>